<evidence type="ECO:0000313" key="10">
    <source>
        <dbReference type="Proteomes" id="UP001208017"/>
    </source>
</evidence>
<name>A0ABT3X0X2_9BACL</name>
<dbReference type="InterPro" id="IPR020846">
    <property type="entry name" value="MFS_dom"/>
</dbReference>
<dbReference type="Proteomes" id="UP001208017">
    <property type="component" value="Unassembled WGS sequence"/>
</dbReference>
<keyword evidence="10" id="KW-1185">Reference proteome</keyword>
<proteinExistence type="predicted"/>
<feature type="transmembrane region" description="Helical" evidence="7">
    <location>
        <begin position="12"/>
        <end position="37"/>
    </location>
</feature>
<feature type="transmembrane region" description="Helical" evidence="7">
    <location>
        <begin position="284"/>
        <end position="304"/>
    </location>
</feature>
<feature type="transmembrane region" description="Helical" evidence="7">
    <location>
        <begin position="49"/>
        <end position="68"/>
    </location>
</feature>
<feature type="domain" description="Major facilitator superfamily (MFS) profile" evidence="8">
    <location>
        <begin position="14"/>
        <end position="393"/>
    </location>
</feature>
<dbReference type="Pfam" id="PF07690">
    <property type="entry name" value="MFS_1"/>
    <property type="match status" value="1"/>
</dbReference>
<reference evidence="9 10" key="1">
    <citation type="submission" date="2022-11" db="EMBL/GenBank/DDBJ databases">
        <title>Study of microbial diversity in lake waters.</title>
        <authorList>
            <person name="Zhang J."/>
        </authorList>
    </citation>
    <scope>NUCLEOTIDE SEQUENCE [LARGE SCALE GENOMIC DNA]</scope>
    <source>
        <strain evidence="9 10">DT12</strain>
    </source>
</reference>
<dbReference type="InterPro" id="IPR036259">
    <property type="entry name" value="MFS_trans_sf"/>
</dbReference>
<dbReference type="InterPro" id="IPR011701">
    <property type="entry name" value="MFS"/>
</dbReference>
<feature type="transmembrane region" description="Helical" evidence="7">
    <location>
        <begin position="218"/>
        <end position="242"/>
    </location>
</feature>
<dbReference type="PANTHER" id="PTHR43124">
    <property type="entry name" value="PURINE EFFLUX PUMP PBUE"/>
    <property type="match status" value="1"/>
</dbReference>
<feature type="transmembrane region" description="Helical" evidence="7">
    <location>
        <begin position="168"/>
        <end position="188"/>
    </location>
</feature>
<keyword evidence="5 7" id="KW-1133">Transmembrane helix</keyword>
<evidence type="ECO:0000256" key="1">
    <source>
        <dbReference type="ARBA" id="ARBA00004651"/>
    </source>
</evidence>
<keyword evidence="3" id="KW-1003">Cell membrane</keyword>
<dbReference type="PROSITE" id="PS50850">
    <property type="entry name" value="MFS"/>
    <property type="match status" value="1"/>
</dbReference>
<feature type="transmembrane region" description="Helical" evidence="7">
    <location>
        <begin position="105"/>
        <end position="126"/>
    </location>
</feature>
<feature type="transmembrane region" description="Helical" evidence="7">
    <location>
        <begin position="254"/>
        <end position="272"/>
    </location>
</feature>
<organism evidence="9 10">
    <name type="scientific">Tumebacillus lacus</name>
    <dbReference type="NCBI Taxonomy" id="2995335"/>
    <lineage>
        <taxon>Bacteria</taxon>
        <taxon>Bacillati</taxon>
        <taxon>Bacillota</taxon>
        <taxon>Bacilli</taxon>
        <taxon>Bacillales</taxon>
        <taxon>Alicyclobacillaceae</taxon>
        <taxon>Tumebacillus</taxon>
    </lineage>
</organism>
<feature type="transmembrane region" description="Helical" evidence="7">
    <location>
        <begin position="80"/>
        <end position="99"/>
    </location>
</feature>
<evidence type="ECO:0000256" key="7">
    <source>
        <dbReference type="SAM" id="Phobius"/>
    </source>
</evidence>
<sequence length="409" mass="42266">MSTQGTAAAPESRLLMIFALCAFLVGLDALVVGPLVPAIAVDLGMELELGGLLVTAYGLLYGLSAPLFGPVSDRWGRKNMMLLGMFVFAVGTALTAAATDLTTSLIYRGISGLGGAMLMPSVFALIGDTFSFEKRGKAMGLVMGAMIGSQIVGVPAGTFLAGLGSWRLSFLLIAGLGFLAMLVILAGIPKAPPTRAIPVGPVKAYQLQFKTAFSTPSVFYALLGTFLWTAGLQGMFAYVGVFYTVNFNLAIEKIGLVAMCAAAASMLGSTIGGRMSDKFGKKRVIGFAAVLSAVGVLTFALMTGNFWGAFVAQIVWAAFVGVGQATLTALSSELSPQVRGTVLALNSSALYIGLMTATAVSAAMLNNSMSFLAIGIMCALCSLAVMPLALFKIKVAEPEQAQQPVAAAK</sequence>
<keyword evidence="6 7" id="KW-0472">Membrane</keyword>
<evidence type="ECO:0000256" key="3">
    <source>
        <dbReference type="ARBA" id="ARBA00022475"/>
    </source>
</evidence>
<feature type="transmembrane region" description="Helical" evidence="7">
    <location>
        <begin position="138"/>
        <end position="162"/>
    </location>
</feature>
<comment type="subcellular location">
    <subcellularLocation>
        <location evidence="1">Cell membrane</location>
        <topology evidence="1">Multi-pass membrane protein</topology>
    </subcellularLocation>
</comment>
<comment type="caution">
    <text evidence="9">The sequence shown here is derived from an EMBL/GenBank/DDBJ whole genome shotgun (WGS) entry which is preliminary data.</text>
</comment>
<dbReference type="Gene3D" id="1.20.1250.20">
    <property type="entry name" value="MFS general substrate transporter like domains"/>
    <property type="match status" value="1"/>
</dbReference>
<evidence type="ECO:0000256" key="6">
    <source>
        <dbReference type="ARBA" id="ARBA00023136"/>
    </source>
</evidence>
<keyword evidence="2" id="KW-0813">Transport</keyword>
<accession>A0ABT3X0X2</accession>
<dbReference type="EMBL" id="JAPMLT010000005">
    <property type="protein sequence ID" value="MCX7570556.1"/>
    <property type="molecule type" value="Genomic_DNA"/>
</dbReference>
<evidence type="ECO:0000259" key="8">
    <source>
        <dbReference type="PROSITE" id="PS50850"/>
    </source>
</evidence>
<dbReference type="InterPro" id="IPR005828">
    <property type="entry name" value="MFS_sugar_transport-like"/>
</dbReference>
<feature type="transmembrane region" description="Helical" evidence="7">
    <location>
        <begin position="371"/>
        <end position="391"/>
    </location>
</feature>
<feature type="transmembrane region" description="Helical" evidence="7">
    <location>
        <begin position="310"/>
        <end position="330"/>
    </location>
</feature>
<feature type="transmembrane region" description="Helical" evidence="7">
    <location>
        <begin position="342"/>
        <end position="365"/>
    </location>
</feature>
<evidence type="ECO:0000256" key="4">
    <source>
        <dbReference type="ARBA" id="ARBA00022692"/>
    </source>
</evidence>
<gene>
    <name evidence="9" type="ORF">OS242_11335</name>
</gene>
<dbReference type="SUPFAM" id="SSF103473">
    <property type="entry name" value="MFS general substrate transporter"/>
    <property type="match status" value="1"/>
</dbReference>
<dbReference type="Pfam" id="PF00083">
    <property type="entry name" value="Sugar_tr"/>
    <property type="match status" value="1"/>
</dbReference>
<evidence type="ECO:0000256" key="2">
    <source>
        <dbReference type="ARBA" id="ARBA00022448"/>
    </source>
</evidence>
<evidence type="ECO:0000313" key="9">
    <source>
        <dbReference type="EMBL" id="MCX7570556.1"/>
    </source>
</evidence>
<dbReference type="CDD" id="cd17324">
    <property type="entry name" value="MFS_NepI_like"/>
    <property type="match status" value="1"/>
</dbReference>
<evidence type="ECO:0000256" key="5">
    <source>
        <dbReference type="ARBA" id="ARBA00022989"/>
    </source>
</evidence>
<keyword evidence="4 7" id="KW-0812">Transmembrane</keyword>
<dbReference type="InterPro" id="IPR050189">
    <property type="entry name" value="MFS_Efflux_Transporters"/>
</dbReference>
<protein>
    <submittedName>
        <fullName evidence="9">MFS transporter</fullName>
    </submittedName>
</protein>
<dbReference type="RefSeq" id="WP_267151808.1">
    <property type="nucleotide sequence ID" value="NZ_JAPMLT010000005.1"/>
</dbReference>
<dbReference type="PANTHER" id="PTHR43124:SF3">
    <property type="entry name" value="CHLORAMPHENICOL EFFLUX PUMP RV0191"/>
    <property type="match status" value="1"/>
</dbReference>